<sequence>MLLEYSCYDYLRYPICKLTESGNRWTSNQTGPRVADGGILLESIPVLKRNNFVIRLGIVRGFLKFLSSPKILTFRHLMDLVQINPHHSKTASACQVEVHSRSNIMAVLIQEPWIDKKARCGLDINGYMLYNYAIMIFGKIPNTEEEETTEVTDLVSRGKKGKILPNRVEIRQIVMKIVEWRLRN</sequence>
<dbReference type="EMBL" id="CAQQ02000080">
    <property type="status" value="NOT_ANNOTATED_CDS"/>
    <property type="molecule type" value="Genomic_DNA"/>
</dbReference>
<reference evidence="2" key="1">
    <citation type="submission" date="2013-02" db="EMBL/GenBank/DDBJ databases">
        <authorList>
            <person name="Hughes D."/>
        </authorList>
    </citation>
    <scope>NUCLEOTIDE SEQUENCE</scope>
    <source>
        <strain>Durham</strain>
        <strain evidence="2">NC isolate 2 -- Noor lab</strain>
    </source>
</reference>
<dbReference type="Proteomes" id="UP000015102">
    <property type="component" value="Unassembled WGS sequence"/>
</dbReference>
<proteinExistence type="predicted"/>
<name>T1GWY1_MEGSC</name>
<evidence type="ECO:0000313" key="1">
    <source>
        <dbReference type="EnsemblMetazoa" id="MESCA008316-PA"/>
    </source>
</evidence>
<evidence type="ECO:0000313" key="2">
    <source>
        <dbReference type="Proteomes" id="UP000015102"/>
    </source>
</evidence>
<dbReference type="EMBL" id="CAQQ02000081">
    <property type="status" value="NOT_ANNOTATED_CDS"/>
    <property type="molecule type" value="Genomic_DNA"/>
</dbReference>
<protein>
    <submittedName>
        <fullName evidence="1">Uncharacterized protein</fullName>
    </submittedName>
</protein>
<dbReference type="EnsemblMetazoa" id="MESCA008316-RA">
    <property type="protein sequence ID" value="MESCA008316-PA"/>
    <property type="gene ID" value="MESCA008316"/>
</dbReference>
<organism evidence="1 2">
    <name type="scientific">Megaselia scalaris</name>
    <name type="common">Humpbacked fly</name>
    <name type="synonym">Phora scalaris</name>
    <dbReference type="NCBI Taxonomy" id="36166"/>
    <lineage>
        <taxon>Eukaryota</taxon>
        <taxon>Metazoa</taxon>
        <taxon>Ecdysozoa</taxon>
        <taxon>Arthropoda</taxon>
        <taxon>Hexapoda</taxon>
        <taxon>Insecta</taxon>
        <taxon>Pterygota</taxon>
        <taxon>Neoptera</taxon>
        <taxon>Endopterygota</taxon>
        <taxon>Diptera</taxon>
        <taxon>Brachycera</taxon>
        <taxon>Muscomorpha</taxon>
        <taxon>Platypezoidea</taxon>
        <taxon>Phoridae</taxon>
        <taxon>Megaseliini</taxon>
        <taxon>Megaselia</taxon>
    </lineage>
</organism>
<dbReference type="AlphaFoldDB" id="T1GWY1"/>
<keyword evidence="2" id="KW-1185">Reference proteome</keyword>
<accession>T1GWY1</accession>
<dbReference type="HOGENOM" id="CLU_1469848_0_0_1"/>
<reference evidence="1" key="2">
    <citation type="submission" date="2015-06" db="UniProtKB">
        <authorList>
            <consortium name="EnsemblMetazoa"/>
        </authorList>
    </citation>
    <scope>IDENTIFICATION</scope>
</reference>